<gene>
    <name evidence="1" type="ORF">MSG28_011663</name>
</gene>
<accession>A0ACC0KL35</accession>
<sequence length="88" mass="10130">MSRLTLNSTPCHQVVEPINRLLESIPFDSVFYSLDWHPPDHVSFIDNVHMRELHPSSPVAAMVDGRDRRPELGYKLAMELKTAMNDQK</sequence>
<evidence type="ECO:0000313" key="1">
    <source>
        <dbReference type="EMBL" id="KAI8437291.1"/>
    </source>
</evidence>
<proteinExistence type="predicted"/>
<comment type="caution">
    <text evidence="1">The sequence shown here is derived from an EMBL/GenBank/DDBJ whole genome shotgun (WGS) entry which is preliminary data.</text>
</comment>
<reference evidence="1 2" key="1">
    <citation type="journal article" date="2022" name="Genome Biol. Evol.">
        <title>The Spruce Budworm Genome: Reconstructing the Evolutionary History of Antifreeze Proteins.</title>
        <authorList>
            <person name="Beliveau C."/>
            <person name="Gagne P."/>
            <person name="Picq S."/>
            <person name="Vernygora O."/>
            <person name="Keeling C.I."/>
            <person name="Pinkney K."/>
            <person name="Doucet D."/>
            <person name="Wen F."/>
            <person name="Johnston J.S."/>
            <person name="Maaroufi H."/>
            <person name="Boyle B."/>
            <person name="Laroche J."/>
            <person name="Dewar K."/>
            <person name="Juretic N."/>
            <person name="Blackburn G."/>
            <person name="Nisole A."/>
            <person name="Brunet B."/>
            <person name="Brandao M."/>
            <person name="Lumley L."/>
            <person name="Duan J."/>
            <person name="Quan G."/>
            <person name="Lucarotti C.J."/>
            <person name="Roe A.D."/>
            <person name="Sperling F.A.H."/>
            <person name="Levesque R.C."/>
            <person name="Cusson M."/>
        </authorList>
    </citation>
    <scope>NUCLEOTIDE SEQUENCE [LARGE SCALE GENOMIC DNA]</scope>
    <source>
        <strain evidence="1">Glfc:IPQL:Cfum</strain>
    </source>
</reference>
<organism evidence="1 2">
    <name type="scientific">Choristoneura fumiferana</name>
    <name type="common">Spruce budworm moth</name>
    <name type="synonym">Archips fumiferana</name>
    <dbReference type="NCBI Taxonomy" id="7141"/>
    <lineage>
        <taxon>Eukaryota</taxon>
        <taxon>Metazoa</taxon>
        <taxon>Ecdysozoa</taxon>
        <taxon>Arthropoda</taxon>
        <taxon>Hexapoda</taxon>
        <taxon>Insecta</taxon>
        <taxon>Pterygota</taxon>
        <taxon>Neoptera</taxon>
        <taxon>Endopterygota</taxon>
        <taxon>Lepidoptera</taxon>
        <taxon>Glossata</taxon>
        <taxon>Ditrysia</taxon>
        <taxon>Tortricoidea</taxon>
        <taxon>Tortricidae</taxon>
        <taxon>Tortricinae</taxon>
        <taxon>Choristoneura</taxon>
    </lineage>
</organism>
<protein>
    <submittedName>
        <fullName evidence="1">Uncharacterized protein</fullName>
    </submittedName>
</protein>
<dbReference type="Proteomes" id="UP001064048">
    <property type="component" value="Chromosome 20"/>
</dbReference>
<dbReference type="EMBL" id="CM046120">
    <property type="protein sequence ID" value="KAI8437291.1"/>
    <property type="molecule type" value="Genomic_DNA"/>
</dbReference>
<evidence type="ECO:0000313" key="2">
    <source>
        <dbReference type="Proteomes" id="UP001064048"/>
    </source>
</evidence>
<keyword evidence="2" id="KW-1185">Reference proteome</keyword>
<name>A0ACC0KL35_CHOFU</name>